<protein>
    <submittedName>
        <fullName evidence="3">Uncharacterized protein</fullName>
    </submittedName>
</protein>
<keyword evidence="4" id="KW-1185">Reference proteome</keyword>
<dbReference type="Proteomes" id="UP000617426">
    <property type="component" value="Unassembled WGS sequence"/>
</dbReference>
<evidence type="ECO:0000313" key="4">
    <source>
        <dbReference type="Proteomes" id="UP000617426"/>
    </source>
</evidence>
<feature type="compositionally biased region" description="Low complexity" evidence="1">
    <location>
        <begin position="65"/>
        <end position="78"/>
    </location>
</feature>
<accession>A0A923IW01</accession>
<feature type="compositionally biased region" description="Polar residues" evidence="1">
    <location>
        <begin position="79"/>
        <end position="88"/>
    </location>
</feature>
<proteinExistence type="predicted"/>
<sequence>MENTGALEAPPTPTEEEDMEVNAAIAELEPGSLAEWAGVLVTVAIALISGLFALRRSHRSRSTKSDTTTAKHTTDATTGSHSQTSFSDEPSGMKSDAAYTHVKTERPRVEITWSSKNALTIRNRQLTPLSVDHVRNRDEFVRLDLDDRFTLDPGRSIRCLALGAWGQPIPDELVLDIVGEDSPLVVPIPPDPFA</sequence>
<dbReference type="EMBL" id="JACHMK010000001">
    <property type="protein sequence ID" value="MBB6333667.1"/>
    <property type="molecule type" value="Genomic_DNA"/>
</dbReference>
<keyword evidence="2" id="KW-0472">Membrane</keyword>
<dbReference type="RefSeq" id="WP_184451356.1">
    <property type="nucleotide sequence ID" value="NZ_JACHMK010000001.1"/>
</dbReference>
<evidence type="ECO:0000313" key="3">
    <source>
        <dbReference type="EMBL" id="MBB6333667.1"/>
    </source>
</evidence>
<evidence type="ECO:0000256" key="1">
    <source>
        <dbReference type="SAM" id="MobiDB-lite"/>
    </source>
</evidence>
<keyword evidence="2" id="KW-1133">Transmembrane helix</keyword>
<keyword evidence="2" id="KW-0812">Transmembrane</keyword>
<feature type="region of interest" description="Disordered" evidence="1">
    <location>
        <begin position="58"/>
        <end position="94"/>
    </location>
</feature>
<gene>
    <name evidence="3" type="ORF">HD592_000232</name>
</gene>
<comment type="caution">
    <text evidence="3">The sequence shown here is derived from an EMBL/GenBank/DDBJ whole genome shotgun (WGS) entry which is preliminary data.</text>
</comment>
<name>A0A923IW01_9ACTO</name>
<dbReference type="AlphaFoldDB" id="A0A923IW01"/>
<organism evidence="3 4">
    <name type="scientific">Schaalia hyovaginalis</name>
    <dbReference type="NCBI Taxonomy" id="29316"/>
    <lineage>
        <taxon>Bacteria</taxon>
        <taxon>Bacillati</taxon>
        <taxon>Actinomycetota</taxon>
        <taxon>Actinomycetes</taxon>
        <taxon>Actinomycetales</taxon>
        <taxon>Actinomycetaceae</taxon>
        <taxon>Schaalia</taxon>
    </lineage>
</organism>
<feature type="transmembrane region" description="Helical" evidence="2">
    <location>
        <begin position="36"/>
        <end position="54"/>
    </location>
</feature>
<evidence type="ECO:0000256" key="2">
    <source>
        <dbReference type="SAM" id="Phobius"/>
    </source>
</evidence>
<reference evidence="3" key="1">
    <citation type="submission" date="2020-08" db="EMBL/GenBank/DDBJ databases">
        <title>Sequencing the genomes of 1000 actinobacteria strains.</title>
        <authorList>
            <person name="Klenk H.-P."/>
        </authorList>
    </citation>
    <scope>NUCLEOTIDE SEQUENCE</scope>
    <source>
        <strain evidence="3">DSM 10695</strain>
    </source>
</reference>